<reference evidence="1" key="1">
    <citation type="submission" date="2018-02" db="EMBL/GenBank/DDBJ databases">
        <title>Rhizophora mucronata_Transcriptome.</title>
        <authorList>
            <person name="Meera S.P."/>
            <person name="Sreeshan A."/>
            <person name="Augustine A."/>
        </authorList>
    </citation>
    <scope>NUCLEOTIDE SEQUENCE</scope>
    <source>
        <tissue evidence="1">Leaf</tissue>
    </source>
</reference>
<protein>
    <submittedName>
        <fullName evidence="1">Uncharacterized protein</fullName>
    </submittedName>
</protein>
<dbReference type="EMBL" id="GGEC01058625">
    <property type="protein sequence ID" value="MBX39109.1"/>
    <property type="molecule type" value="Transcribed_RNA"/>
</dbReference>
<dbReference type="AlphaFoldDB" id="A0A2P2N9G5"/>
<sequence length="28" mass="3641">MFHFKFTGRIQWHERKDLEEEFLLARIY</sequence>
<accession>A0A2P2N9G5</accession>
<organism evidence="1">
    <name type="scientific">Rhizophora mucronata</name>
    <name type="common">Asiatic mangrove</name>
    <dbReference type="NCBI Taxonomy" id="61149"/>
    <lineage>
        <taxon>Eukaryota</taxon>
        <taxon>Viridiplantae</taxon>
        <taxon>Streptophyta</taxon>
        <taxon>Embryophyta</taxon>
        <taxon>Tracheophyta</taxon>
        <taxon>Spermatophyta</taxon>
        <taxon>Magnoliopsida</taxon>
        <taxon>eudicotyledons</taxon>
        <taxon>Gunneridae</taxon>
        <taxon>Pentapetalae</taxon>
        <taxon>rosids</taxon>
        <taxon>fabids</taxon>
        <taxon>Malpighiales</taxon>
        <taxon>Rhizophoraceae</taxon>
        <taxon>Rhizophora</taxon>
    </lineage>
</organism>
<name>A0A2P2N9G5_RHIMU</name>
<evidence type="ECO:0000313" key="1">
    <source>
        <dbReference type="EMBL" id="MBX39109.1"/>
    </source>
</evidence>
<proteinExistence type="predicted"/>